<proteinExistence type="predicted"/>
<reference evidence="2" key="1">
    <citation type="submission" date="2020-11" db="EMBL/GenBank/DDBJ databases">
        <authorList>
            <consortium name="DOE Joint Genome Institute"/>
            <person name="Ahrendt S."/>
            <person name="Riley R."/>
            <person name="Andreopoulos W."/>
            <person name="Labutti K."/>
            <person name="Pangilinan J."/>
            <person name="Ruiz-Duenas F.J."/>
            <person name="Barrasa J.M."/>
            <person name="Sanchez-Garcia M."/>
            <person name="Camarero S."/>
            <person name="Miyauchi S."/>
            <person name="Serrano A."/>
            <person name="Linde D."/>
            <person name="Babiker R."/>
            <person name="Drula E."/>
            <person name="Ayuso-Fernandez I."/>
            <person name="Pacheco R."/>
            <person name="Padilla G."/>
            <person name="Ferreira P."/>
            <person name="Barriuso J."/>
            <person name="Kellner H."/>
            <person name="Castanera R."/>
            <person name="Alfaro M."/>
            <person name="Ramirez L."/>
            <person name="Pisabarro A.G."/>
            <person name="Kuo A."/>
            <person name="Tritt A."/>
            <person name="Lipzen A."/>
            <person name="He G."/>
            <person name="Yan M."/>
            <person name="Ng V."/>
            <person name="Cullen D."/>
            <person name="Martin F."/>
            <person name="Rosso M.-N."/>
            <person name="Henrissat B."/>
            <person name="Hibbett D."/>
            <person name="Martinez A.T."/>
            <person name="Grigoriev I.V."/>
        </authorList>
    </citation>
    <scope>NUCLEOTIDE SEQUENCE</scope>
    <source>
        <strain evidence="2">CIRM-BRFM 674</strain>
    </source>
</reference>
<dbReference type="AlphaFoldDB" id="A0A9P5YSP3"/>
<accession>A0A9P5YSP3</accession>
<keyword evidence="3" id="KW-1185">Reference proteome</keyword>
<gene>
    <name evidence="2" type="ORF">BDN70DRAFT_297284</name>
</gene>
<keyword evidence="1" id="KW-1133">Transmembrane helix</keyword>
<organism evidence="2 3">
    <name type="scientific">Pholiota conissans</name>
    <dbReference type="NCBI Taxonomy" id="109636"/>
    <lineage>
        <taxon>Eukaryota</taxon>
        <taxon>Fungi</taxon>
        <taxon>Dikarya</taxon>
        <taxon>Basidiomycota</taxon>
        <taxon>Agaricomycotina</taxon>
        <taxon>Agaricomycetes</taxon>
        <taxon>Agaricomycetidae</taxon>
        <taxon>Agaricales</taxon>
        <taxon>Agaricineae</taxon>
        <taxon>Strophariaceae</taxon>
        <taxon>Pholiota</taxon>
    </lineage>
</organism>
<keyword evidence="1" id="KW-0472">Membrane</keyword>
<sequence>MPCNNGIRCYIVHINNNITHINNHISAVNESSEVAPTAVHCTLRVRMGIQQGYSTNNSPFRSDMLRIVYLGKRKHLAYLFLVLLILKVTFKHCFVCTV</sequence>
<keyword evidence="1" id="KW-0812">Transmembrane</keyword>
<evidence type="ECO:0000313" key="3">
    <source>
        <dbReference type="Proteomes" id="UP000807469"/>
    </source>
</evidence>
<comment type="caution">
    <text evidence="2">The sequence shown here is derived from an EMBL/GenBank/DDBJ whole genome shotgun (WGS) entry which is preliminary data.</text>
</comment>
<name>A0A9P5YSP3_9AGAR</name>
<feature type="transmembrane region" description="Helical" evidence="1">
    <location>
        <begin position="76"/>
        <end position="95"/>
    </location>
</feature>
<evidence type="ECO:0000256" key="1">
    <source>
        <dbReference type="SAM" id="Phobius"/>
    </source>
</evidence>
<dbReference type="EMBL" id="MU155364">
    <property type="protein sequence ID" value="KAF9474739.1"/>
    <property type="molecule type" value="Genomic_DNA"/>
</dbReference>
<protein>
    <submittedName>
        <fullName evidence="2">Uncharacterized protein</fullName>
    </submittedName>
</protein>
<dbReference type="Proteomes" id="UP000807469">
    <property type="component" value="Unassembled WGS sequence"/>
</dbReference>
<evidence type="ECO:0000313" key="2">
    <source>
        <dbReference type="EMBL" id="KAF9474739.1"/>
    </source>
</evidence>